<protein>
    <submittedName>
        <fullName evidence="4">Uncharacterized protein</fullName>
    </submittedName>
</protein>
<dbReference type="FunFam" id="3.30.420.40:FF:000028">
    <property type="entry name" value="heat shock 70 kDa protein-like"/>
    <property type="match status" value="1"/>
</dbReference>
<organism evidence="4 5">
    <name type="scientific">Vitis vinifera</name>
    <name type="common">Grape</name>
    <dbReference type="NCBI Taxonomy" id="29760"/>
    <lineage>
        <taxon>Eukaryota</taxon>
        <taxon>Viridiplantae</taxon>
        <taxon>Streptophyta</taxon>
        <taxon>Embryophyta</taxon>
        <taxon>Tracheophyta</taxon>
        <taxon>Spermatophyta</taxon>
        <taxon>Magnoliopsida</taxon>
        <taxon>eudicotyledons</taxon>
        <taxon>Gunneridae</taxon>
        <taxon>Pentapetalae</taxon>
        <taxon>rosids</taxon>
        <taxon>Vitales</taxon>
        <taxon>Vitaceae</taxon>
        <taxon>Viteae</taxon>
        <taxon>Vitis</taxon>
    </lineage>
</organism>
<sequence>MPSCRYNDWIKNLYKLKSRVYPSGNYVDHQRREASTHVTYQKLNTLEKYTSDTLLPTIQINLGTTYSCTKVWQHDRVEIIANNQGNETTPSYITFTYTKCLIGDAAENQVATNPINTVFNAKHLIGRRFTDSSV</sequence>
<evidence type="ECO:0000256" key="1">
    <source>
        <dbReference type="ARBA" id="ARBA00007381"/>
    </source>
</evidence>
<dbReference type="PANTHER" id="PTHR19375">
    <property type="entry name" value="HEAT SHOCK PROTEIN 70KDA"/>
    <property type="match status" value="1"/>
</dbReference>
<evidence type="ECO:0000313" key="4">
    <source>
        <dbReference type="EMBL" id="CBI33847.3"/>
    </source>
</evidence>
<dbReference type="SUPFAM" id="SSF53067">
    <property type="entry name" value="Actin-like ATPase domain"/>
    <property type="match status" value="1"/>
</dbReference>
<dbReference type="AlphaFoldDB" id="D7TTT2"/>
<evidence type="ECO:0000256" key="3">
    <source>
        <dbReference type="ARBA" id="ARBA00022840"/>
    </source>
</evidence>
<dbReference type="Pfam" id="PF00012">
    <property type="entry name" value="HSP70"/>
    <property type="match status" value="1"/>
</dbReference>
<dbReference type="Proteomes" id="UP000009183">
    <property type="component" value="Chromosome 2"/>
</dbReference>
<keyword evidence="2" id="KW-0547">Nucleotide-binding</keyword>
<evidence type="ECO:0000256" key="2">
    <source>
        <dbReference type="ARBA" id="ARBA00022741"/>
    </source>
</evidence>
<dbReference type="GO" id="GO:0140662">
    <property type="term" value="F:ATP-dependent protein folding chaperone"/>
    <property type="evidence" value="ECO:0007669"/>
    <property type="project" value="InterPro"/>
</dbReference>
<dbReference type="HOGENOM" id="CLU_1900021_0_0_1"/>
<dbReference type="Gene3D" id="3.30.420.40">
    <property type="match status" value="1"/>
</dbReference>
<dbReference type="EMBL" id="FN596247">
    <property type="protein sequence ID" value="CBI33847.3"/>
    <property type="molecule type" value="Genomic_DNA"/>
</dbReference>
<reference evidence="5" key="1">
    <citation type="journal article" date="2007" name="Nature">
        <title>The grapevine genome sequence suggests ancestral hexaploidization in major angiosperm phyla.</title>
        <authorList>
            <consortium name="The French-Italian Public Consortium for Grapevine Genome Characterization."/>
            <person name="Jaillon O."/>
            <person name="Aury J.-M."/>
            <person name="Noel B."/>
            <person name="Policriti A."/>
            <person name="Clepet C."/>
            <person name="Casagrande A."/>
            <person name="Choisne N."/>
            <person name="Aubourg S."/>
            <person name="Vitulo N."/>
            <person name="Jubin C."/>
            <person name="Vezzi A."/>
            <person name="Legeai F."/>
            <person name="Hugueney P."/>
            <person name="Dasilva C."/>
            <person name="Horner D."/>
            <person name="Mica E."/>
            <person name="Jublot D."/>
            <person name="Poulain J."/>
            <person name="Bruyere C."/>
            <person name="Billault A."/>
            <person name="Segurens B."/>
            <person name="Gouyvenoux M."/>
            <person name="Ugarte E."/>
            <person name="Cattonaro F."/>
            <person name="Anthouard V."/>
            <person name="Vico V."/>
            <person name="Del Fabbro C."/>
            <person name="Alaux M."/>
            <person name="Di Gaspero G."/>
            <person name="Dumas V."/>
            <person name="Felice N."/>
            <person name="Paillard S."/>
            <person name="Juman I."/>
            <person name="Moroldo M."/>
            <person name="Scalabrin S."/>
            <person name="Canaguier A."/>
            <person name="Le Clainche I."/>
            <person name="Malacrida G."/>
            <person name="Durand E."/>
            <person name="Pesole G."/>
            <person name="Laucou V."/>
            <person name="Chatelet P."/>
            <person name="Merdinoglu D."/>
            <person name="Delledonne M."/>
            <person name="Pezzotti M."/>
            <person name="Lecharny A."/>
            <person name="Scarpelli C."/>
            <person name="Artiguenave F."/>
            <person name="Pe M.E."/>
            <person name="Valle G."/>
            <person name="Morgante M."/>
            <person name="Caboche M."/>
            <person name="Adam-Blondon A.-F."/>
            <person name="Weissenbach J."/>
            <person name="Quetier F."/>
            <person name="Wincker P."/>
        </authorList>
    </citation>
    <scope>NUCLEOTIDE SEQUENCE [LARGE SCALE GENOMIC DNA]</scope>
    <source>
        <strain evidence="5">cv. Pinot noir / PN40024</strain>
    </source>
</reference>
<dbReference type="GO" id="GO:0005524">
    <property type="term" value="F:ATP binding"/>
    <property type="evidence" value="ECO:0007669"/>
    <property type="project" value="UniProtKB-KW"/>
</dbReference>
<dbReference type="InterPro" id="IPR043129">
    <property type="entry name" value="ATPase_NBD"/>
</dbReference>
<dbReference type="OrthoDB" id="3789372at2759"/>
<keyword evidence="3" id="KW-0067">ATP-binding</keyword>
<dbReference type="PaxDb" id="29760-VIT_02s0012g01830.t01"/>
<evidence type="ECO:0000313" key="5">
    <source>
        <dbReference type="Proteomes" id="UP000009183"/>
    </source>
</evidence>
<dbReference type="eggNOG" id="KOG0101">
    <property type="taxonomic scope" value="Eukaryota"/>
</dbReference>
<dbReference type="InParanoid" id="D7TTT2"/>
<comment type="similarity">
    <text evidence="1">Belongs to the heat shock protein 70 family.</text>
</comment>
<dbReference type="InterPro" id="IPR013126">
    <property type="entry name" value="Hsp_70_fam"/>
</dbReference>
<proteinExistence type="inferred from homology"/>
<dbReference type="PRINTS" id="PR00301">
    <property type="entry name" value="HEATSHOCK70"/>
</dbReference>
<gene>
    <name evidence="4" type="ordered locus">VIT_02s0012g01830</name>
</gene>
<accession>D7TTT2</accession>
<name>D7TTT2_VITVI</name>
<keyword evidence="5" id="KW-1185">Reference proteome</keyword>
<dbReference type="STRING" id="29760.D7TTT2"/>